<keyword evidence="7" id="KW-1185">Reference proteome</keyword>
<name>A0A8S1FAE5_9PELO</name>
<dbReference type="Pfam" id="PF10273">
    <property type="entry name" value="WGG"/>
    <property type="match status" value="1"/>
</dbReference>
<reference evidence="6 7" key="1">
    <citation type="submission" date="2020-04" db="EMBL/GenBank/DDBJ databases">
        <authorList>
            <person name="Laetsch R D."/>
            <person name="Stevens L."/>
            <person name="Kumar S."/>
            <person name="Blaxter L. M."/>
        </authorList>
    </citation>
    <scope>NUCLEOTIDE SEQUENCE [LARGE SCALE GENOMIC DNA]</scope>
</reference>
<accession>A0A8S1FAE5</accession>
<sequence>MTTEQKFEEFVRRVLNAWSGYQLALDNSCGGEETKEKAEWIVNVIVEHVVTSRGLKSEDFEDWLTNILYHDFDLILEDDSVYSTCFLLLEAFTYIKNDNQAGINQLLSGLPNDEELAKIKKQSVRGQEDDEMDIDDVPQEDMEEAGPSDEHERKPRIVKEVDEDGWTTIVRR</sequence>
<comment type="function">
    <text evidence="1">May be involved in 20S pre-rRNA processing.</text>
</comment>
<feature type="region of interest" description="Disordered" evidence="5">
    <location>
        <begin position="120"/>
        <end position="158"/>
    </location>
</feature>
<evidence type="ECO:0000313" key="6">
    <source>
        <dbReference type="EMBL" id="CAB3410035.1"/>
    </source>
</evidence>
<organism evidence="6 7">
    <name type="scientific">Caenorhabditis bovis</name>
    <dbReference type="NCBI Taxonomy" id="2654633"/>
    <lineage>
        <taxon>Eukaryota</taxon>
        <taxon>Metazoa</taxon>
        <taxon>Ecdysozoa</taxon>
        <taxon>Nematoda</taxon>
        <taxon>Chromadorea</taxon>
        <taxon>Rhabditida</taxon>
        <taxon>Rhabditina</taxon>
        <taxon>Rhabditomorpha</taxon>
        <taxon>Rhabditoidea</taxon>
        <taxon>Rhabditidae</taxon>
        <taxon>Peloderinae</taxon>
        <taxon>Caenorhabditis</taxon>
    </lineage>
</organism>
<protein>
    <recommendedName>
        <fullName evidence="3">Pre-rRNA-processing protein TSR2 homolog</fullName>
    </recommendedName>
</protein>
<gene>
    <name evidence="6" type="ORF">CBOVIS_LOCUS11605</name>
</gene>
<feature type="compositionally biased region" description="Acidic residues" evidence="5">
    <location>
        <begin position="128"/>
        <end position="147"/>
    </location>
</feature>
<feature type="compositionally biased region" description="Basic and acidic residues" evidence="5">
    <location>
        <begin position="148"/>
        <end position="158"/>
    </location>
</feature>
<evidence type="ECO:0000313" key="7">
    <source>
        <dbReference type="Proteomes" id="UP000494206"/>
    </source>
</evidence>
<dbReference type="Proteomes" id="UP000494206">
    <property type="component" value="Unassembled WGS sequence"/>
</dbReference>
<keyword evidence="4" id="KW-0698">rRNA processing</keyword>
<dbReference type="InterPro" id="IPR019398">
    <property type="entry name" value="Pre-rRNA_process_TSR2"/>
</dbReference>
<dbReference type="EMBL" id="CADEPM010000009">
    <property type="protein sequence ID" value="CAB3410035.1"/>
    <property type="molecule type" value="Genomic_DNA"/>
</dbReference>
<evidence type="ECO:0000256" key="4">
    <source>
        <dbReference type="ARBA" id="ARBA00022552"/>
    </source>
</evidence>
<proteinExistence type="inferred from homology"/>
<evidence type="ECO:0000256" key="2">
    <source>
        <dbReference type="ARBA" id="ARBA00006524"/>
    </source>
</evidence>
<comment type="caution">
    <text evidence="6">The sequence shown here is derived from an EMBL/GenBank/DDBJ whole genome shotgun (WGS) entry which is preliminary data.</text>
</comment>
<evidence type="ECO:0000256" key="5">
    <source>
        <dbReference type="SAM" id="MobiDB-lite"/>
    </source>
</evidence>
<dbReference type="GO" id="GO:0006364">
    <property type="term" value="P:rRNA processing"/>
    <property type="evidence" value="ECO:0007669"/>
    <property type="project" value="UniProtKB-KW"/>
</dbReference>
<dbReference type="PANTHER" id="PTHR21250">
    <property type="entry name" value="PRE-RRNA-PROCESSING PROTEIN TSR2 HOMOLOG"/>
    <property type="match status" value="1"/>
</dbReference>
<dbReference type="OrthoDB" id="263560at2759"/>
<dbReference type="AlphaFoldDB" id="A0A8S1FAE5"/>
<evidence type="ECO:0000256" key="3">
    <source>
        <dbReference type="ARBA" id="ARBA00017551"/>
    </source>
</evidence>
<comment type="similarity">
    <text evidence="2">Belongs to the TSR2 family.</text>
</comment>
<evidence type="ECO:0000256" key="1">
    <source>
        <dbReference type="ARBA" id="ARBA00002210"/>
    </source>
</evidence>